<organism evidence="2 3">
    <name type="scientific">Auxenochlorella protothecoides</name>
    <name type="common">Green microalga</name>
    <name type="synonym">Chlorella protothecoides</name>
    <dbReference type="NCBI Taxonomy" id="3075"/>
    <lineage>
        <taxon>Eukaryota</taxon>
        <taxon>Viridiplantae</taxon>
        <taxon>Chlorophyta</taxon>
        <taxon>core chlorophytes</taxon>
        <taxon>Trebouxiophyceae</taxon>
        <taxon>Chlorellales</taxon>
        <taxon>Chlorellaceae</taxon>
        <taxon>Auxenochlorella</taxon>
    </lineage>
</organism>
<dbReference type="GeneID" id="23613880"/>
<dbReference type="EMBL" id="KL662122">
    <property type="protein sequence ID" value="KFM25647.1"/>
    <property type="molecule type" value="Genomic_DNA"/>
</dbReference>
<dbReference type="KEGG" id="apro:F751_2489"/>
<gene>
    <name evidence="2" type="ORF">F751_2489</name>
</gene>
<dbReference type="RefSeq" id="XP_011398543.1">
    <property type="nucleotide sequence ID" value="XM_011400241.1"/>
</dbReference>
<evidence type="ECO:0000313" key="3">
    <source>
        <dbReference type="Proteomes" id="UP000028924"/>
    </source>
</evidence>
<evidence type="ECO:0000313" key="2">
    <source>
        <dbReference type="EMBL" id="KFM25647.1"/>
    </source>
</evidence>
<feature type="signal peptide" evidence="1">
    <location>
        <begin position="1"/>
        <end position="20"/>
    </location>
</feature>
<dbReference type="AlphaFoldDB" id="A0A087SIU3"/>
<keyword evidence="3" id="KW-1185">Reference proteome</keyword>
<dbReference type="Proteomes" id="UP000028924">
    <property type="component" value="Unassembled WGS sequence"/>
</dbReference>
<feature type="chain" id="PRO_5001828865" evidence="1">
    <location>
        <begin position="21"/>
        <end position="49"/>
    </location>
</feature>
<reference evidence="2 3" key="1">
    <citation type="journal article" date="2014" name="BMC Genomics">
        <title>Oil accumulation mechanisms of the oleaginous microalga Chlorella protothecoides revealed through its genome, transcriptomes, and proteomes.</title>
        <authorList>
            <person name="Gao C."/>
            <person name="Wang Y."/>
            <person name="Shen Y."/>
            <person name="Yan D."/>
            <person name="He X."/>
            <person name="Dai J."/>
            <person name="Wu Q."/>
        </authorList>
    </citation>
    <scope>NUCLEOTIDE SEQUENCE [LARGE SCALE GENOMIC DNA]</scope>
    <source>
        <strain evidence="2 3">0710</strain>
    </source>
</reference>
<name>A0A087SIU3_AUXPR</name>
<proteinExistence type="predicted"/>
<accession>A0A087SIU3</accession>
<sequence length="49" mass="5812">MPSLSWILAFTLSARWRVPGWWPVQCRKDWRLTVRLQNCDTHKAGKMLA</sequence>
<evidence type="ECO:0000256" key="1">
    <source>
        <dbReference type="SAM" id="SignalP"/>
    </source>
</evidence>
<keyword evidence="1" id="KW-0732">Signal</keyword>
<protein>
    <submittedName>
        <fullName evidence="2">Uncharacterized protein</fullName>
    </submittedName>
</protein>